<reference evidence="4" key="1">
    <citation type="submission" date="2014-09" db="EMBL/GenBank/DDBJ databases">
        <authorList>
            <person name="Sharma Rahul"/>
            <person name="Thines Marco"/>
        </authorList>
    </citation>
    <scope>NUCLEOTIDE SEQUENCE [LARGE SCALE GENOMIC DNA]</scope>
</reference>
<evidence type="ECO:0000313" key="4">
    <source>
        <dbReference type="Proteomes" id="UP000054928"/>
    </source>
</evidence>
<dbReference type="AlphaFoldDB" id="A0A0P1AGP0"/>
<dbReference type="InterPro" id="IPR046362">
    <property type="entry name" value="Zw10/DSL1_C_sf"/>
</dbReference>
<sequence length="791" mass="89786">MKMLDTLTQKVNETHNEILQVQDQVVQALRSFYASSSRLSADAAAEIAAKWGPPHAFSTKVNGADASDLQDTMQRLNVAILDAVDRLQLDEAAEIAPEAQLMLSWMNREQLRKQLQQSQIMLMAIEQLITIDGLLHDVDEAINRKDFVTAAEGVVEGEKLVHDLLKEEVKEVDNVTDLKLIKVVELQLRSKKNRLLHELSKYFACTIKLKENMVKVMAEIEINEVETTRVSEEGRSSAYWKACKILNILAPRLKDLAKTLSQQMIKPMLQMPCGMLKQIRCEDGILLQAVPRDDACNDDEVAELQSKYANVVGVLHFVHAEVFEGNSELMNQFGDVLWKIPGNLEAQLLHILQEEIPQDFAAIEAFREVLTTAITGLDDTLVTLGFSACTDQLRGMVDQLNQLHSKKRRQVILGSGRDLIHRGYVNSVKVNNNSEKCNLTAPAYSRSKGKDDSKGNAETSTLFVNLAVEHVDSSCFQVPDYRVSVCAHEMVELAHQTILEACTASVSNANLLFQTARDLFLLFRSIVPTLYKVEIANNAQTCMLYHNDCLYMTYHMVVIGYLYKQRYVLKYLKYIFHTDMLPLIIRLRVPFNPTATMVDMIPSFRDAGEFALTSYTSAQVEEILSGLYLIQLLGAIDSESESKRAENFLKSTLYKLNTISSSWHEGMPLAVYNKVMSRMLEPLVKKIMEDILTQTNISEFTKVHLHHLLTLLRESELLFDSPAQANKYVPELEKLSKLTLMMMDPLTTVRYKFQRRSLDIFSPRELAALIRSLFRDSPEKTEFLQELKTMM</sequence>
<organism evidence="3 4">
    <name type="scientific">Plasmopara halstedii</name>
    <name type="common">Downy mildew of sunflower</name>
    <dbReference type="NCBI Taxonomy" id="4781"/>
    <lineage>
        <taxon>Eukaryota</taxon>
        <taxon>Sar</taxon>
        <taxon>Stramenopiles</taxon>
        <taxon>Oomycota</taxon>
        <taxon>Peronosporomycetes</taxon>
        <taxon>Peronosporales</taxon>
        <taxon>Peronosporaceae</taxon>
        <taxon>Plasmopara</taxon>
    </lineage>
</organism>
<proteinExistence type="predicted"/>
<dbReference type="GO" id="GO:1990423">
    <property type="term" value="C:RZZ complex"/>
    <property type="evidence" value="ECO:0007669"/>
    <property type="project" value="TreeGrafter"/>
</dbReference>
<dbReference type="Gene3D" id="1.10.357.150">
    <property type="match status" value="1"/>
</dbReference>
<dbReference type="GO" id="GO:0005737">
    <property type="term" value="C:cytoplasm"/>
    <property type="evidence" value="ECO:0007669"/>
    <property type="project" value="GOC"/>
</dbReference>
<dbReference type="InterPro" id="IPR055148">
    <property type="entry name" value="ZW10_C_2"/>
</dbReference>
<dbReference type="PANTHER" id="PTHR12205">
    <property type="entry name" value="CENTROMERE/KINETOCHORE PROTEIN ZW10"/>
    <property type="match status" value="1"/>
</dbReference>
<dbReference type="RefSeq" id="XP_024576727.1">
    <property type="nucleotide sequence ID" value="XM_024726007.1"/>
</dbReference>
<dbReference type="GO" id="GO:0006888">
    <property type="term" value="P:endoplasmic reticulum to Golgi vesicle-mediated transport"/>
    <property type="evidence" value="ECO:0007669"/>
    <property type="project" value="TreeGrafter"/>
</dbReference>
<feature type="domain" description="Centromere/kinetochore protein zw10 C-terminal" evidence="1">
    <location>
        <begin position="476"/>
        <end position="582"/>
    </location>
</feature>
<protein>
    <submittedName>
        <fullName evidence="3">Centromere/kinetochore protein zw10 involved in mitotic chromosome segregation</fullName>
    </submittedName>
</protein>
<dbReference type="EMBL" id="CCYD01000482">
    <property type="protein sequence ID" value="CEG40358.1"/>
    <property type="molecule type" value="Genomic_DNA"/>
</dbReference>
<evidence type="ECO:0000259" key="1">
    <source>
        <dbReference type="Pfam" id="PF20666"/>
    </source>
</evidence>
<dbReference type="OMA" id="HHLLTMG"/>
<dbReference type="PANTHER" id="PTHR12205:SF0">
    <property type="entry name" value="CENTROMERE_KINETOCHORE PROTEIN ZW10 HOMOLOG"/>
    <property type="match status" value="1"/>
</dbReference>
<dbReference type="STRING" id="4781.A0A0P1AGP0"/>
<dbReference type="InterPro" id="IPR048343">
    <property type="entry name" value="ZW10_C"/>
</dbReference>
<feature type="domain" description="ZW10 C-terminal helical" evidence="2">
    <location>
        <begin position="649"/>
        <end position="785"/>
    </location>
</feature>
<dbReference type="OrthoDB" id="534815at2759"/>
<dbReference type="GeneID" id="36405617"/>
<name>A0A0P1AGP0_PLAHL</name>
<dbReference type="Proteomes" id="UP000054928">
    <property type="component" value="Unassembled WGS sequence"/>
</dbReference>
<accession>A0A0P1AGP0</accession>
<evidence type="ECO:0000313" key="3">
    <source>
        <dbReference type="EMBL" id="CEG40358.1"/>
    </source>
</evidence>
<evidence type="ECO:0000259" key="2">
    <source>
        <dbReference type="Pfam" id="PF22766"/>
    </source>
</evidence>
<dbReference type="Pfam" id="PF22766">
    <property type="entry name" value="ZW10_C2"/>
    <property type="match status" value="1"/>
</dbReference>
<dbReference type="Pfam" id="PF20666">
    <property type="entry name" value="ZW10_C"/>
    <property type="match status" value="1"/>
</dbReference>
<keyword evidence="4" id="KW-1185">Reference proteome</keyword>
<dbReference type="GO" id="GO:0007094">
    <property type="term" value="P:mitotic spindle assembly checkpoint signaling"/>
    <property type="evidence" value="ECO:0007669"/>
    <property type="project" value="TreeGrafter"/>
</dbReference>